<evidence type="ECO:0000259" key="8">
    <source>
        <dbReference type="PROSITE" id="PS50262"/>
    </source>
</evidence>
<evidence type="ECO:0000313" key="10">
    <source>
        <dbReference type="Proteomes" id="UP001159405"/>
    </source>
</evidence>
<evidence type="ECO:0000256" key="5">
    <source>
        <dbReference type="ARBA" id="ARBA00023136"/>
    </source>
</evidence>
<feature type="transmembrane region" description="Helical" evidence="7">
    <location>
        <begin position="391"/>
        <end position="413"/>
    </location>
</feature>
<comment type="similarity">
    <text evidence="6">Belongs to the G-protein coupled receptor 1 family.</text>
</comment>
<dbReference type="Pfam" id="PF00001">
    <property type="entry name" value="7tm_1"/>
    <property type="match status" value="4"/>
</dbReference>
<evidence type="ECO:0000313" key="9">
    <source>
        <dbReference type="EMBL" id="CAH3105714.1"/>
    </source>
</evidence>
<dbReference type="CDD" id="cd00637">
    <property type="entry name" value="7tm_classA_rhodopsin-like"/>
    <property type="match status" value="2"/>
</dbReference>
<dbReference type="Gene3D" id="1.20.1070.10">
    <property type="entry name" value="Rhodopsin 7-helix transmembrane proteins"/>
    <property type="match status" value="2"/>
</dbReference>
<evidence type="ECO:0000256" key="7">
    <source>
        <dbReference type="SAM" id="Phobius"/>
    </source>
</evidence>
<feature type="transmembrane region" description="Helical" evidence="7">
    <location>
        <begin position="311"/>
        <end position="339"/>
    </location>
</feature>
<keyword evidence="3 6" id="KW-0812">Transmembrane</keyword>
<feature type="transmembrane region" description="Helical" evidence="7">
    <location>
        <begin position="110"/>
        <end position="132"/>
    </location>
</feature>
<keyword evidence="4 7" id="KW-1133">Transmembrane helix</keyword>
<feature type="transmembrane region" description="Helical" evidence="7">
    <location>
        <begin position="242"/>
        <end position="264"/>
    </location>
</feature>
<keyword evidence="6" id="KW-0807">Transducer</keyword>
<feature type="non-terminal residue" evidence="9">
    <location>
        <position position="593"/>
    </location>
</feature>
<gene>
    <name evidence="9" type="ORF">PLOB_00013826</name>
</gene>
<feature type="domain" description="G-protein coupled receptors family 1 profile" evidence="8">
    <location>
        <begin position="331"/>
        <end position="576"/>
    </location>
</feature>
<dbReference type="PROSITE" id="PS00237">
    <property type="entry name" value="G_PROTEIN_RECEP_F1_1"/>
    <property type="match status" value="2"/>
</dbReference>
<feature type="transmembrane region" description="Helical" evidence="7">
    <location>
        <begin position="153"/>
        <end position="173"/>
    </location>
</feature>
<keyword evidence="5 7" id="KW-0472">Membrane</keyword>
<dbReference type="PANTHER" id="PTHR22750">
    <property type="entry name" value="G-PROTEIN COUPLED RECEPTOR"/>
    <property type="match status" value="1"/>
</dbReference>
<feature type="transmembrane region" description="Helical" evidence="7">
    <location>
        <begin position="30"/>
        <end position="58"/>
    </location>
</feature>
<keyword evidence="10" id="KW-1185">Reference proteome</keyword>
<feature type="transmembrane region" description="Helical" evidence="7">
    <location>
        <begin position="434"/>
        <end position="454"/>
    </location>
</feature>
<name>A0ABN8NFS6_9CNID</name>
<sequence length="593" mass="67397">MPNQNLTNHSAFSLECFNLDINLETTKTLLVAHILTSIINFLSSLSAVIGNAAIIFAVWKTLALQTPSNIFLCCLAFSDFTVGLLAQPAFVVHKIGEISKIFNIYCTTRILLESLGFLTAGASVCTMTGIAIERYLALYLHLRYRQVITTKRILGVVVLIWAFYILFAASRFWIANDTIFNNIFISIILANLILSFLAYAKVFKYVKRHENQIKEQNTGRPEFGAVNHRLLRMKRYKKSTLTMLYIIGIFIICYIPLLCVRILYRTEGYTANVKTANLYTTTIVFLNSSLNPMVYCWRISDIRSATTKTLLVAHILTSIINFLSSLSAVIGNAAIIFAVWKTLALQTPSNIFLCCLAFSDFTVGLLAQPAFVVHKIGEIFKIFNIYCTTRILLESLGFLTAGASVCTMTGIAIERYLALYLHLRYRQVITTKRILGVVVLIWAFYILFAASRFWIANDSIFNNIFISLILANLVLSFLAYAKVFKYVKRHENQIKEQNTGRPEFGAVNHRLLRMKRYKKSTLTMLYIIGIFIICYIPLLCVRILYRTEGYTANVKTANLYTTTIVFLNSSLNPMVYCWRISDIRSAVKEICLR</sequence>
<organism evidence="9 10">
    <name type="scientific">Porites lobata</name>
    <dbReference type="NCBI Taxonomy" id="104759"/>
    <lineage>
        <taxon>Eukaryota</taxon>
        <taxon>Metazoa</taxon>
        <taxon>Cnidaria</taxon>
        <taxon>Anthozoa</taxon>
        <taxon>Hexacorallia</taxon>
        <taxon>Scleractinia</taxon>
        <taxon>Fungiina</taxon>
        <taxon>Poritidae</taxon>
        <taxon>Porites</taxon>
    </lineage>
</organism>
<dbReference type="SMART" id="SM01381">
    <property type="entry name" value="7TM_GPCR_Srsx"/>
    <property type="match status" value="1"/>
</dbReference>
<dbReference type="PRINTS" id="PR00237">
    <property type="entry name" value="GPCRRHODOPSN"/>
</dbReference>
<evidence type="ECO:0000256" key="6">
    <source>
        <dbReference type="RuleBase" id="RU000688"/>
    </source>
</evidence>
<evidence type="ECO:0000256" key="3">
    <source>
        <dbReference type="ARBA" id="ARBA00022692"/>
    </source>
</evidence>
<feature type="transmembrane region" description="Helical" evidence="7">
    <location>
        <begin position="179"/>
        <end position="200"/>
    </location>
</feature>
<dbReference type="InterPro" id="IPR017452">
    <property type="entry name" value="GPCR_Rhodpsn_7TM"/>
</dbReference>
<proteinExistence type="inferred from homology"/>
<dbReference type="PROSITE" id="PS50262">
    <property type="entry name" value="G_PROTEIN_RECEP_F1_2"/>
    <property type="match status" value="2"/>
</dbReference>
<feature type="transmembrane region" description="Helical" evidence="7">
    <location>
        <begin position="557"/>
        <end position="578"/>
    </location>
</feature>
<feature type="transmembrane region" description="Helical" evidence="7">
    <location>
        <begin position="523"/>
        <end position="545"/>
    </location>
</feature>
<comment type="subcellular location">
    <subcellularLocation>
        <location evidence="1">Cell membrane</location>
        <topology evidence="1">Multi-pass membrane protein</topology>
    </subcellularLocation>
</comment>
<comment type="caution">
    <text evidence="9">The sequence shown here is derived from an EMBL/GenBank/DDBJ whole genome shotgun (WGS) entry which is preliminary data.</text>
</comment>
<dbReference type="SUPFAM" id="SSF81321">
    <property type="entry name" value="Family A G protein-coupled receptor-like"/>
    <property type="match status" value="2"/>
</dbReference>
<evidence type="ECO:0000256" key="2">
    <source>
        <dbReference type="ARBA" id="ARBA00022475"/>
    </source>
</evidence>
<feature type="domain" description="G-protein coupled receptors family 1 profile" evidence="8">
    <location>
        <begin position="50"/>
        <end position="295"/>
    </location>
</feature>
<keyword evidence="2" id="KW-1003">Cell membrane</keyword>
<evidence type="ECO:0000256" key="4">
    <source>
        <dbReference type="ARBA" id="ARBA00022989"/>
    </source>
</evidence>
<evidence type="ECO:0000256" key="1">
    <source>
        <dbReference type="ARBA" id="ARBA00004651"/>
    </source>
</evidence>
<dbReference type="EMBL" id="CALNXK010000018">
    <property type="protein sequence ID" value="CAH3105714.1"/>
    <property type="molecule type" value="Genomic_DNA"/>
</dbReference>
<dbReference type="Proteomes" id="UP001159405">
    <property type="component" value="Unassembled WGS sequence"/>
</dbReference>
<feature type="transmembrane region" description="Helical" evidence="7">
    <location>
        <begin position="70"/>
        <end position="90"/>
    </location>
</feature>
<reference evidence="9 10" key="1">
    <citation type="submission" date="2022-05" db="EMBL/GenBank/DDBJ databases">
        <authorList>
            <consortium name="Genoscope - CEA"/>
            <person name="William W."/>
        </authorList>
    </citation>
    <scope>NUCLEOTIDE SEQUENCE [LARGE SCALE GENOMIC DNA]</scope>
</reference>
<feature type="transmembrane region" description="Helical" evidence="7">
    <location>
        <begin position="460"/>
        <end position="481"/>
    </location>
</feature>
<dbReference type="InterPro" id="IPR000276">
    <property type="entry name" value="GPCR_Rhodpsn"/>
</dbReference>
<keyword evidence="6" id="KW-0675">Receptor</keyword>
<accession>A0ABN8NFS6</accession>
<keyword evidence="6" id="KW-0297">G-protein coupled receptor</keyword>
<protein>
    <recommendedName>
        <fullName evidence="8">G-protein coupled receptors family 1 profile domain-containing protein</fullName>
    </recommendedName>
</protein>